<dbReference type="Gene3D" id="3.40.50.300">
    <property type="entry name" value="P-loop containing nucleotide triphosphate hydrolases"/>
    <property type="match status" value="1"/>
</dbReference>
<reference evidence="1" key="1">
    <citation type="submission" date="2022-10" db="EMBL/GenBank/DDBJ databases">
        <authorList>
            <person name="Chen Y."/>
            <person name="Dougan E. K."/>
            <person name="Chan C."/>
            <person name="Rhodes N."/>
            <person name="Thang M."/>
        </authorList>
    </citation>
    <scope>NUCLEOTIDE SEQUENCE</scope>
</reference>
<protein>
    <submittedName>
        <fullName evidence="2">Adenylate kinase</fullName>
    </submittedName>
</protein>
<keyword evidence="2" id="KW-0418">Kinase</keyword>
<sequence>MSYARLQVADAVVETRASSRRVDPVTGIAYYTNPNSVAIRQRLIQCPHDQPEKVRVRVALFGENIQQVADSWKRVFSSVLADGQPEDVAAGVLERVSNPLQSEIAQDPNSGL</sequence>
<dbReference type="EMBL" id="CAMXCT020001593">
    <property type="protein sequence ID" value="CAL1144848.1"/>
    <property type="molecule type" value="Genomic_DNA"/>
</dbReference>
<proteinExistence type="predicted"/>
<keyword evidence="3" id="KW-1185">Reference proteome</keyword>
<gene>
    <name evidence="1" type="ORF">C1SCF055_LOCUS18378</name>
</gene>
<dbReference type="EMBL" id="CAMXCT010001593">
    <property type="protein sequence ID" value="CAI3991473.1"/>
    <property type="molecule type" value="Genomic_DNA"/>
</dbReference>
<dbReference type="OrthoDB" id="522106at2759"/>
<evidence type="ECO:0000313" key="3">
    <source>
        <dbReference type="Proteomes" id="UP001152797"/>
    </source>
</evidence>
<dbReference type="EMBL" id="CAMXCT030001593">
    <property type="protein sequence ID" value="CAL4778785.1"/>
    <property type="molecule type" value="Genomic_DNA"/>
</dbReference>
<comment type="caution">
    <text evidence="1">The sequence shown here is derived from an EMBL/GenBank/DDBJ whole genome shotgun (WGS) entry which is preliminary data.</text>
</comment>
<reference evidence="2 3" key="2">
    <citation type="submission" date="2024-05" db="EMBL/GenBank/DDBJ databases">
        <authorList>
            <person name="Chen Y."/>
            <person name="Shah S."/>
            <person name="Dougan E. K."/>
            <person name="Thang M."/>
            <person name="Chan C."/>
        </authorList>
    </citation>
    <scope>NUCLEOTIDE SEQUENCE [LARGE SCALE GENOMIC DNA]</scope>
</reference>
<evidence type="ECO:0000313" key="2">
    <source>
        <dbReference type="EMBL" id="CAL4778785.1"/>
    </source>
</evidence>
<dbReference type="AlphaFoldDB" id="A0A9P1FWR9"/>
<dbReference type="InterPro" id="IPR027417">
    <property type="entry name" value="P-loop_NTPase"/>
</dbReference>
<evidence type="ECO:0000313" key="1">
    <source>
        <dbReference type="EMBL" id="CAI3991473.1"/>
    </source>
</evidence>
<dbReference type="GO" id="GO:0016301">
    <property type="term" value="F:kinase activity"/>
    <property type="evidence" value="ECO:0007669"/>
    <property type="project" value="UniProtKB-KW"/>
</dbReference>
<accession>A0A9P1FWR9</accession>
<organism evidence="1">
    <name type="scientific">Cladocopium goreaui</name>
    <dbReference type="NCBI Taxonomy" id="2562237"/>
    <lineage>
        <taxon>Eukaryota</taxon>
        <taxon>Sar</taxon>
        <taxon>Alveolata</taxon>
        <taxon>Dinophyceae</taxon>
        <taxon>Suessiales</taxon>
        <taxon>Symbiodiniaceae</taxon>
        <taxon>Cladocopium</taxon>
    </lineage>
</organism>
<keyword evidence="2" id="KW-0808">Transferase</keyword>
<dbReference type="Proteomes" id="UP001152797">
    <property type="component" value="Unassembled WGS sequence"/>
</dbReference>
<name>A0A9P1FWR9_9DINO</name>